<dbReference type="SMART" id="SM00342">
    <property type="entry name" value="HTH_ARAC"/>
    <property type="match status" value="1"/>
</dbReference>
<dbReference type="InterPro" id="IPR018062">
    <property type="entry name" value="HTH_AraC-typ_CS"/>
</dbReference>
<proteinExistence type="predicted"/>
<evidence type="ECO:0000256" key="2">
    <source>
        <dbReference type="ARBA" id="ARBA00023125"/>
    </source>
</evidence>
<dbReference type="InterPro" id="IPR014710">
    <property type="entry name" value="RmlC-like_jellyroll"/>
</dbReference>
<dbReference type="STRING" id="1114965.Spaf_1785"/>
<dbReference type="CDD" id="cd06996">
    <property type="entry name" value="cupin_Lmo2851-like_N"/>
    <property type="match status" value="1"/>
</dbReference>
<protein>
    <submittedName>
        <fullName evidence="5">DNA-binding response regulator</fullName>
    </submittedName>
</protein>
<dbReference type="InterPro" id="IPR037923">
    <property type="entry name" value="HTH-like"/>
</dbReference>
<evidence type="ECO:0000259" key="4">
    <source>
        <dbReference type="PROSITE" id="PS01124"/>
    </source>
</evidence>
<dbReference type="Pfam" id="PF12833">
    <property type="entry name" value="HTH_18"/>
    <property type="match status" value="1"/>
</dbReference>
<reference evidence="5 6" key="1">
    <citation type="journal article" date="2012" name="PLoS ONE">
        <title>Complete Genome and Transcriptomes of Streptococcus parasanguinis FW213: Phylogenic Relations and Potential Virulence Mechanisms.</title>
        <authorList>
            <person name="Geng J."/>
            <person name="Chiu C.H."/>
            <person name="Tang P."/>
            <person name="Chen Y."/>
            <person name="Shieh H.R."/>
            <person name="Hu S."/>
            <person name="Chen Y.Y."/>
        </authorList>
    </citation>
    <scope>NUCLEOTIDE SEQUENCE [LARGE SCALE GENOMIC DNA]</scope>
    <source>
        <strain evidence="5 6">FW213</strain>
    </source>
</reference>
<dbReference type="InterPro" id="IPR009057">
    <property type="entry name" value="Homeodomain-like_sf"/>
</dbReference>
<name>I1ZNW0_STRPA</name>
<dbReference type="PaxDb" id="1114965-Spaf_1785"/>
<dbReference type="PROSITE" id="PS01124">
    <property type="entry name" value="HTH_ARAC_FAMILY_2"/>
    <property type="match status" value="1"/>
</dbReference>
<dbReference type="KEGG" id="scf:Spaf_1785"/>
<feature type="domain" description="HTH araC/xylS-type" evidence="4">
    <location>
        <begin position="223"/>
        <end position="320"/>
    </location>
</feature>
<dbReference type="InterPro" id="IPR018060">
    <property type="entry name" value="HTH_AraC"/>
</dbReference>
<dbReference type="PATRIC" id="fig|1114965.3.peg.1704"/>
<evidence type="ECO:0000313" key="5">
    <source>
        <dbReference type="EMBL" id="AFJ26734.1"/>
    </source>
</evidence>
<keyword evidence="3" id="KW-0804">Transcription</keyword>
<dbReference type="InterPro" id="IPR003313">
    <property type="entry name" value="AraC-bd"/>
</dbReference>
<sequence length="321" mass="37911">MKQMQLLTDFLHQETEIEKQQKKTGSFVPDFSEMKTQAPHLTNDLFFHNRDIYISKHNRYAPYPLHSHQFLELNYIYSGHCQQIINGQTYTLYQGDILLMDVGSKHQIECLEEEDIVINLLFKDNNISLQSLEEMQGNNSLLYHLLLSRHSHLEISQNFIILRSEEIPKVPQLLHRMIEEYFFQKDFSQEILKHSLSILLYELARSLPTAQKKLLQTRQDPFLQVLELIDRDYRDLTLAKAADQLKFNKNYLSNLVKEKSGQTFTELVHQKRLMSAKLLIQSTDFSIETICQTVGFSNKTYFYKQFALMYGMKPSKMRRKS</sequence>
<dbReference type="Gene3D" id="1.10.10.60">
    <property type="entry name" value="Homeodomain-like"/>
    <property type="match status" value="2"/>
</dbReference>
<keyword evidence="2 5" id="KW-0238">DNA-binding</keyword>
<dbReference type="GO" id="GO:0043565">
    <property type="term" value="F:sequence-specific DNA binding"/>
    <property type="evidence" value="ECO:0007669"/>
    <property type="project" value="InterPro"/>
</dbReference>
<dbReference type="eggNOG" id="COG2207">
    <property type="taxonomic scope" value="Bacteria"/>
</dbReference>
<gene>
    <name evidence="5" type="ORF">Spaf_1785</name>
</gene>
<keyword evidence="1" id="KW-0805">Transcription regulation</keyword>
<organism evidence="5 6">
    <name type="scientific">Streptococcus parasanguinis FW213</name>
    <dbReference type="NCBI Taxonomy" id="1114965"/>
    <lineage>
        <taxon>Bacteria</taxon>
        <taxon>Bacillati</taxon>
        <taxon>Bacillota</taxon>
        <taxon>Bacilli</taxon>
        <taxon>Lactobacillales</taxon>
        <taxon>Streptococcaceae</taxon>
        <taxon>Streptococcus</taxon>
    </lineage>
</organism>
<dbReference type="GO" id="GO:0003700">
    <property type="term" value="F:DNA-binding transcription factor activity"/>
    <property type="evidence" value="ECO:0007669"/>
    <property type="project" value="InterPro"/>
</dbReference>
<dbReference type="AlphaFoldDB" id="I1ZNW0"/>
<dbReference type="Pfam" id="PF02311">
    <property type="entry name" value="AraC_binding"/>
    <property type="match status" value="1"/>
</dbReference>
<evidence type="ECO:0000313" key="6">
    <source>
        <dbReference type="Proteomes" id="UP000002865"/>
    </source>
</evidence>
<dbReference type="SUPFAM" id="SSF46689">
    <property type="entry name" value="Homeodomain-like"/>
    <property type="match status" value="1"/>
</dbReference>
<dbReference type="PANTHER" id="PTHR43280">
    <property type="entry name" value="ARAC-FAMILY TRANSCRIPTIONAL REGULATOR"/>
    <property type="match status" value="1"/>
</dbReference>
<dbReference type="Gene3D" id="2.60.120.10">
    <property type="entry name" value="Jelly Rolls"/>
    <property type="match status" value="1"/>
</dbReference>
<dbReference type="eggNOG" id="COG0662">
    <property type="taxonomic scope" value="Bacteria"/>
</dbReference>
<evidence type="ECO:0000256" key="3">
    <source>
        <dbReference type="ARBA" id="ARBA00023163"/>
    </source>
</evidence>
<dbReference type="EMBL" id="CP003122">
    <property type="protein sequence ID" value="AFJ26734.1"/>
    <property type="molecule type" value="Genomic_DNA"/>
</dbReference>
<evidence type="ECO:0000256" key="1">
    <source>
        <dbReference type="ARBA" id="ARBA00023015"/>
    </source>
</evidence>
<dbReference type="PANTHER" id="PTHR43280:SF28">
    <property type="entry name" value="HTH-TYPE TRANSCRIPTIONAL ACTIVATOR RHAS"/>
    <property type="match status" value="1"/>
</dbReference>
<dbReference type="HOGENOM" id="CLU_000445_88_0_9"/>
<dbReference type="PROSITE" id="PS00041">
    <property type="entry name" value="HTH_ARAC_FAMILY_1"/>
    <property type="match status" value="1"/>
</dbReference>
<accession>I1ZNW0</accession>
<dbReference type="SUPFAM" id="SSF51215">
    <property type="entry name" value="Regulatory protein AraC"/>
    <property type="match status" value="1"/>
</dbReference>
<dbReference type="Proteomes" id="UP000002865">
    <property type="component" value="Chromosome"/>
</dbReference>